<dbReference type="Gene3D" id="3.40.50.150">
    <property type="entry name" value="Vaccinia Virus protein VP39"/>
    <property type="match status" value="1"/>
</dbReference>
<dbReference type="PANTHER" id="PTHR10629">
    <property type="entry name" value="CYTOSINE-SPECIFIC METHYLTRANSFERASE"/>
    <property type="match status" value="1"/>
</dbReference>
<evidence type="ECO:0000256" key="7">
    <source>
        <dbReference type="PROSITE-ProRule" id="PRU01016"/>
    </source>
</evidence>
<dbReference type="GO" id="GO:0009307">
    <property type="term" value="P:DNA restriction-modification system"/>
    <property type="evidence" value="ECO:0007669"/>
    <property type="project" value="UniProtKB-KW"/>
</dbReference>
<keyword evidence="5" id="KW-0680">Restriction system</keyword>
<dbReference type="AlphaFoldDB" id="A0AA43B2M4"/>
<proteinExistence type="inferred from homology"/>
<dbReference type="EC" id="2.1.1.37" evidence="1"/>
<evidence type="ECO:0000256" key="1">
    <source>
        <dbReference type="ARBA" id="ARBA00011975"/>
    </source>
</evidence>
<comment type="catalytic activity">
    <reaction evidence="6">
        <text>a 2'-deoxycytidine in DNA + S-adenosyl-L-methionine = a 5-methyl-2'-deoxycytidine in DNA + S-adenosyl-L-homocysteine + H(+)</text>
        <dbReference type="Rhea" id="RHEA:13681"/>
        <dbReference type="Rhea" id="RHEA-COMP:11369"/>
        <dbReference type="Rhea" id="RHEA-COMP:11370"/>
        <dbReference type="ChEBI" id="CHEBI:15378"/>
        <dbReference type="ChEBI" id="CHEBI:57856"/>
        <dbReference type="ChEBI" id="CHEBI:59789"/>
        <dbReference type="ChEBI" id="CHEBI:85452"/>
        <dbReference type="ChEBI" id="CHEBI:85454"/>
        <dbReference type="EC" id="2.1.1.37"/>
    </reaction>
</comment>
<dbReference type="Pfam" id="PF00145">
    <property type="entry name" value="DNA_methylase"/>
    <property type="match status" value="2"/>
</dbReference>
<dbReference type="InterPro" id="IPR029063">
    <property type="entry name" value="SAM-dependent_MTases_sf"/>
</dbReference>
<evidence type="ECO:0000313" key="8">
    <source>
        <dbReference type="EMBL" id="MDH2053373.1"/>
    </source>
</evidence>
<evidence type="ECO:0000256" key="3">
    <source>
        <dbReference type="ARBA" id="ARBA00022679"/>
    </source>
</evidence>
<dbReference type="InterPro" id="IPR050390">
    <property type="entry name" value="C5-Methyltransferase"/>
</dbReference>
<dbReference type="PANTHER" id="PTHR10629:SF52">
    <property type="entry name" value="DNA (CYTOSINE-5)-METHYLTRANSFERASE 1"/>
    <property type="match status" value="1"/>
</dbReference>
<dbReference type="PROSITE" id="PS51679">
    <property type="entry name" value="SAM_MT_C5"/>
    <property type="match status" value="1"/>
</dbReference>
<gene>
    <name evidence="8" type="ORF">N5K24_23400</name>
</gene>
<name>A0AA43B2M4_9BURK</name>
<organism evidence="8 9">
    <name type="scientific">Achromobacter marplatensis</name>
    <dbReference type="NCBI Taxonomy" id="470868"/>
    <lineage>
        <taxon>Bacteria</taxon>
        <taxon>Pseudomonadati</taxon>
        <taxon>Pseudomonadota</taxon>
        <taxon>Betaproteobacteria</taxon>
        <taxon>Burkholderiales</taxon>
        <taxon>Alcaligenaceae</taxon>
        <taxon>Achromobacter</taxon>
    </lineage>
</organism>
<accession>A0AA43B2M4</accession>
<sequence length="674" mass="72592">MIREQFVLDIHDEIIIDNFAGGGGASTGIEMALGRCVDVAINHDAEAIQMHSMNHPQTRHYCESVWDVDPLEVTQGRPVGLGWFSPDCKHFSKAKGGKPREKRIRGLAWIVLRWVALVRPRVIMLENVEEFRTWGPLLENGQPCPQRKGKTFRSFIHQLQEKGYRVEHRELRACDFGAPTIRKRLFLIARCDGQPIVWPSPTHGAPSSPEVLSGLLKPWRTAAECIDWSIPCPSIFERTRPLAEATMKRIARGIRRYVLDAADPFIVKCNHTSNRTVYDCFRGSGIHEPLKTVTASHGMAVAVPHVTKFRAGAVGSPLDEPLHTVTAGGEQARPGTGNAMGIVVPYLTEHANGSTQRNFPADAPLRTQCAEVKGGHFAVVAPTLIQVGYGEHEGQAPRALDLARPLGTVTAQGGKHALVSAFMAKHYGGGYEGAGAPLDGPSHTITTADHHALVTAHLITNTTGHSGASADAPVPTLTTGGQQGLISAQLVGCGGRAGQSRPRDVAEPAQTLTSKADSCLVTSNLVKLRGQCTGGAADEPVATVTAGGTHVGEVRAFLVKYYGQGGQDQSAADPMHTIPTKDRIDLVTVAGQEYQIADIGMRMLEPHELYSAQGFPANYIIAPTINGRRLPKHAQVRMCGNSVCPPLAAALVRANLPDMASWSRQDAKLQRIPA</sequence>
<reference evidence="8" key="1">
    <citation type="submission" date="2022-09" db="EMBL/GenBank/DDBJ databases">
        <title>Intensive care unit water sources are persistently colonized with multi-drug resistant bacteria and are the site of extensive horizontal gene transfer of antibiotic resistance genes.</title>
        <authorList>
            <person name="Diorio-Toth L."/>
        </authorList>
    </citation>
    <scope>NUCLEOTIDE SEQUENCE</scope>
    <source>
        <strain evidence="8">GD03676</strain>
    </source>
</reference>
<dbReference type="GO" id="GO:0032259">
    <property type="term" value="P:methylation"/>
    <property type="evidence" value="ECO:0007669"/>
    <property type="project" value="UniProtKB-KW"/>
</dbReference>
<dbReference type="Gene3D" id="3.90.120.10">
    <property type="entry name" value="DNA Methylase, subunit A, domain 2"/>
    <property type="match status" value="1"/>
</dbReference>
<dbReference type="GO" id="GO:0003677">
    <property type="term" value="F:DNA binding"/>
    <property type="evidence" value="ECO:0007669"/>
    <property type="project" value="TreeGrafter"/>
</dbReference>
<dbReference type="Proteomes" id="UP001161276">
    <property type="component" value="Unassembled WGS sequence"/>
</dbReference>
<comment type="similarity">
    <text evidence="7">Belongs to the class I-like SAM-binding methyltransferase superfamily. C5-methyltransferase family.</text>
</comment>
<dbReference type="EMBL" id="JAOCKG010000012">
    <property type="protein sequence ID" value="MDH2053373.1"/>
    <property type="molecule type" value="Genomic_DNA"/>
</dbReference>
<protein>
    <recommendedName>
        <fullName evidence="1">DNA (cytosine-5-)-methyltransferase</fullName>
        <ecNumber evidence="1">2.1.1.37</ecNumber>
    </recommendedName>
</protein>
<comment type="caution">
    <text evidence="8">The sequence shown here is derived from an EMBL/GenBank/DDBJ whole genome shotgun (WGS) entry which is preliminary data.</text>
</comment>
<dbReference type="PRINTS" id="PR00105">
    <property type="entry name" value="C5METTRFRASE"/>
</dbReference>
<dbReference type="SUPFAM" id="SSF53335">
    <property type="entry name" value="S-adenosyl-L-methionine-dependent methyltransferases"/>
    <property type="match status" value="1"/>
</dbReference>
<dbReference type="InterPro" id="IPR001525">
    <property type="entry name" value="C5_MeTfrase"/>
</dbReference>
<evidence type="ECO:0000256" key="4">
    <source>
        <dbReference type="ARBA" id="ARBA00022691"/>
    </source>
</evidence>
<keyword evidence="3 7" id="KW-0808">Transferase</keyword>
<evidence type="ECO:0000256" key="2">
    <source>
        <dbReference type="ARBA" id="ARBA00022603"/>
    </source>
</evidence>
<dbReference type="GO" id="GO:0044027">
    <property type="term" value="P:negative regulation of gene expression via chromosomal CpG island methylation"/>
    <property type="evidence" value="ECO:0007669"/>
    <property type="project" value="TreeGrafter"/>
</dbReference>
<dbReference type="RefSeq" id="WP_280028768.1">
    <property type="nucleotide sequence ID" value="NZ_JAOCKG010000012.1"/>
</dbReference>
<evidence type="ECO:0000313" key="9">
    <source>
        <dbReference type="Proteomes" id="UP001161276"/>
    </source>
</evidence>
<evidence type="ECO:0000256" key="6">
    <source>
        <dbReference type="ARBA" id="ARBA00047422"/>
    </source>
</evidence>
<feature type="active site" evidence="7">
    <location>
        <position position="88"/>
    </location>
</feature>
<keyword evidence="4 7" id="KW-0949">S-adenosyl-L-methionine</keyword>
<evidence type="ECO:0000256" key="5">
    <source>
        <dbReference type="ARBA" id="ARBA00022747"/>
    </source>
</evidence>
<keyword evidence="2 7" id="KW-0489">Methyltransferase</keyword>
<dbReference type="GO" id="GO:0003886">
    <property type="term" value="F:DNA (cytosine-5-)-methyltransferase activity"/>
    <property type="evidence" value="ECO:0007669"/>
    <property type="project" value="UniProtKB-EC"/>
</dbReference>